<dbReference type="RefSeq" id="WP_068846950.1">
    <property type="nucleotide sequence ID" value="NZ_LYDR01000057.1"/>
</dbReference>
<dbReference type="GO" id="GO:0006229">
    <property type="term" value="P:dUTP biosynthetic process"/>
    <property type="evidence" value="ECO:0007669"/>
    <property type="project" value="InterPro"/>
</dbReference>
<comment type="caution">
    <text evidence="4">The sequence shown here is derived from an EMBL/GenBank/DDBJ whole genome shotgun (WGS) entry which is preliminary data.</text>
</comment>
<feature type="binding site" evidence="3">
    <location>
        <begin position="93"/>
        <end position="98"/>
    </location>
    <ligand>
        <name>dCTP</name>
        <dbReference type="ChEBI" id="CHEBI:61481"/>
    </ligand>
</feature>
<dbReference type="PANTHER" id="PTHR42680:SF3">
    <property type="entry name" value="DCTP DEAMINASE"/>
    <property type="match status" value="1"/>
</dbReference>
<dbReference type="OrthoDB" id="9780202at2"/>
<dbReference type="NCBIfam" id="TIGR02274">
    <property type="entry name" value="dCTP_deam"/>
    <property type="match status" value="1"/>
</dbReference>
<feature type="site" description="Important for bifunctional activity" evidence="3">
    <location>
        <begin position="108"/>
        <end position="109"/>
    </location>
</feature>
<evidence type="ECO:0000256" key="3">
    <source>
        <dbReference type="HAMAP-Rule" id="MF_00146"/>
    </source>
</evidence>
<feature type="binding site" evidence="3">
    <location>
        <position position="151"/>
    </location>
    <ligand>
        <name>dCTP</name>
        <dbReference type="ChEBI" id="CHEBI:61481"/>
    </ligand>
</feature>
<comment type="caution">
    <text evidence="3">Lacks conserved residue(s) required for the propagation of feature annotation.</text>
</comment>
<evidence type="ECO:0000313" key="4">
    <source>
        <dbReference type="EMBL" id="ODA33238.1"/>
    </source>
</evidence>
<feature type="active site" description="Proton donor/acceptor" evidence="3">
    <location>
        <position position="121"/>
    </location>
</feature>
<comment type="subunit">
    <text evidence="3">Homotrimer.</text>
</comment>
<dbReference type="InterPro" id="IPR036157">
    <property type="entry name" value="dUTPase-like_sf"/>
</dbReference>
<evidence type="ECO:0000256" key="1">
    <source>
        <dbReference type="ARBA" id="ARBA00022801"/>
    </source>
</evidence>
<protein>
    <recommendedName>
        <fullName evidence="3">dCTP deaminase, dUMP-forming</fullName>
        <ecNumber evidence="3">3.5.4.30</ecNumber>
    </recommendedName>
    <alternativeName>
        <fullName evidence="3">Bifunctional dCTP deaminase:dUTPase</fullName>
    </alternativeName>
    <alternativeName>
        <fullName evidence="3">DCD-DUT</fullName>
    </alternativeName>
</protein>
<dbReference type="AlphaFoldDB" id="A0A1C3EJ30"/>
<accession>A0A1C3EJ30</accession>
<comment type="function">
    <text evidence="3">Bifunctional enzyme that catalyzes both the deamination of dCTP to dUTP and the hydrolysis of dUTP to dUMP without releasing the toxic dUTP intermediate.</text>
</comment>
<dbReference type="Pfam" id="PF22769">
    <property type="entry name" value="DCD"/>
    <property type="match status" value="1"/>
</dbReference>
<dbReference type="CDD" id="cd07557">
    <property type="entry name" value="trimeric_dUTPase"/>
    <property type="match status" value="1"/>
</dbReference>
<feature type="binding site" evidence="3">
    <location>
        <position position="138"/>
    </location>
    <ligand>
        <name>dCTP</name>
        <dbReference type="ChEBI" id="CHEBI:61481"/>
    </ligand>
</feature>
<keyword evidence="5" id="KW-1185">Reference proteome</keyword>
<comment type="similarity">
    <text evidence="3">Belongs to the dCTP deaminase family.</text>
</comment>
<comment type="pathway">
    <text evidence="3">Pyrimidine metabolism; dUMP biosynthesis; dUMP from dCTP: step 1/1.</text>
</comment>
<dbReference type="EC" id="3.5.4.30" evidence="3"/>
<keyword evidence="1 3" id="KW-0378">Hydrolase</keyword>
<dbReference type="GO" id="GO:0033973">
    <property type="term" value="F:dCTP deaminase (dUMP-forming) activity"/>
    <property type="evidence" value="ECO:0007669"/>
    <property type="project" value="UniProtKB-UniRule"/>
</dbReference>
<sequence>MILTGNEIRSQLGRNLVINPFEERLLNPNSYNLRLHDELLVYEEIVLDMQRPNRYRRHVIPPEGLVLQPGQLYLGRTIEYTETHNFVPMLEGRSSVGRLGLFVHVTAGFGDVGFCGFWTLEMFAIHPIRIYAGVPICQIFYHQLEGDITEYASNKYQKNHDIQPSLLFKEFREPEPDQQLRLAFGQECSTREDADCSTPADRK</sequence>
<dbReference type="GO" id="GO:0006226">
    <property type="term" value="P:dUMP biosynthetic process"/>
    <property type="evidence" value="ECO:0007669"/>
    <property type="project" value="UniProtKB-UniRule"/>
</dbReference>
<evidence type="ECO:0000313" key="5">
    <source>
        <dbReference type="Proteomes" id="UP000094828"/>
    </source>
</evidence>
<dbReference type="HAMAP" id="MF_00146">
    <property type="entry name" value="dCTP_deaminase"/>
    <property type="match status" value="1"/>
</dbReference>
<proteinExistence type="inferred from homology"/>
<dbReference type="STRING" id="1841610.A6X21_19005"/>
<gene>
    <name evidence="3" type="primary">dcd</name>
    <name evidence="4" type="ORF">A6X21_19005</name>
</gene>
<dbReference type="UniPathway" id="UPA00610">
    <property type="reaction ID" value="UER00667"/>
</dbReference>
<feature type="binding site" evidence="3">
    <location>
        <position position="155"/>
    </location>
    <ligand>
        <name>dCTP</name>
        <dbReference type="ChEBI" id="CHEBI:61481"/>
    </ligand>
</feature>
<name>A0A1C3EJ30_9PLAN</name>
<reference evidence="4 5" key="1">
    <citation type="submission" date="2016-05" db="EMBL/GenBank/DDBJ databases">
        <title>Genomic and physiological characterization of Planctopirus sp. isolated from fresh water lake.</title>
        <authorList>
            <person name="Subhash Y."/>
            <person name="Ramana C."/>
        </authorList>
    </citation>
    <scope>NUCLEOTIDE SEQUENCE [LARGE SCALE GENOMIC DNA]</scope>
    <source>
        <strain evidence="4 5">JC280</strain>
    </source>
</reference>
<evidence type="ECO:0000256" key="2">
    <source>
        <dbReference type="ARBA" id="ARBA00023080"/>
    </source>
</evidence>
<dbReference type="EMBL" id="LYDR01000057">
    <property type="protein sequence ID" value="ODA33238.1"/>
    <property type="molecule type" value="Genomic_DNA"/>
</dbReference>
<dbReference type="Proteomes" id="UP000094828">
    <property type="component" value="Unassembled WGS sequence"/>
</dbReference>
<dbReference type="InterPro" id="IPR033704">
    <property type="entry name" value="dUTPase_trimeric"/>
</dbReference>
<feature type="binding site" evidence="3">
    <location>
        <position position="111"/>
    </location>
    <ligand>
        <name>dCTP</name>
        <dbReference type="ChEBI" id="CHEBI:61481"/>
    </ligand>
</feature>
<dbReference type="Gene3D" id="2.70.40.10">
    <property type="match status" value="1"/>
</dbReference>
<dbReference type="GO" id="GO:0000166">
    <property type="term" value="F:nucleotide binding"/>
    <property type="evidence" value="ECO:0007669"/>
    <property type="project" value="UniProtKB-KW"/>
</dbReference>
<dbReference type="GO" id="GO:0008829">
    <property type="term" value="F:dCTP deaminase activity"/>
    <property type="evidence" value="ECO:0007669"/>
    <property type="project" value="InterPro"/>
</dbReference>
<organism evidence="4 5">
    <name type="scientific">Planctopirus hydrillae</name>
    <dbReference type="NCBI Taxonomy" id="1841610"/>
    <lineage>
        <taxon>Bacteria</taxon>
        <taxon>Pseudomonadati</taxon>
        <taxon>Planctomycetota</taxon>
        <taxon>Planctomycetia</taxon>
        <taxon>Planctomycetales</taxon>
        <taxon>Planctomycetaceae</taxon>
        <taxon>Planctopirus</taxon>
    </lineage>
</organism>
<dbReference type="SUPFAM" id="SSF51283">
    <property type="entry name" value="dUTPase-like"/>
    <property type="match status" value="1"/>
</dbReference>
<keyword evidence="2 3" id="KW-0546">Nucleotide metabolism</keyword>
<feature type="binding site" evidence="3">
    <location>
        <begin position="119"/>
        <end position="121"/>
    </location>
    <ligand>
        <name>dCTP</name>
        <dbReference type="ChEBI" id="CHEBI:61481"/>
    </ligand>
</feature>
<dbReference type="PANTHER" id="PTHR42680">
    <property type="entry name" value="DCTP DEAMINASE"/>
    <property type="match status" value="1"/>
</dbReference>
<keyword evidence="3" id="KW-0547">Nucleotide-binding</keyword>
<comment type="catalytic activity">
    <reaction evidence="3">
        <text>dCTP + 2 H2O = dUMP + NH4(+) + diphosphate</text>
        <dbReference type="Rhea" id="RHEA:19205"/>
        <dbReference type="ChEBI" id="CHEBI:15377"/>
        <dbReference type="ChEBI" id="CHEBI:28938"/>
        <dbReference type="ChEBI" id="CHEBI:33019"/>
        <dbReference type="ChEBI" id="CHEBI:61481"/>
        <dbReference type="ChEBI" id="CHEBI:246422"/>
        <dbReference type="EC" id="3.5.4.30"/>
    </reaction>
</comment>
<dbReference type="GO" id="GO:0015949">
    <property type="term" value="P:nucleobase-containing small molecule interconversion"/>
    <property type="evidence" value="ECO:0007669"/>
    <property type="project" value="TreeGrafter"/>
</dbReference>
<dbReference type="InterPro" id="IPR011962">
    <property type="entry name" value="dCTP_deaminase"/>
</dbReference>